<feature type="compositionally biased region" description="Basic residues" evidence="5">
    <location>
        <begin position="1"/>
        <end position="11"/>
    </location>
</feature>
<dbReference type="GO" id="GO:0005634">
    <property type="term" value="C:nucleus"/>
    <property type="evidence" value="ECO:0007669"/>
    <property type="project" value="UniProtKB-SubCell"/>
</dbReference>
<keyword evidence="4" id="KW-0539">Nucleus</keyword>
<evidence type="ECO:0000256" key="4">
    <source>
        <dbReference type="ARBA" id="ARBA00023242"/>
    </source>
</evidence>
<dbReference type="Proteomes" id="UP001295469">
    <property type="component" value="Chromosome C09"/>
</dbReference>
<evidence type="ECO:0000256" key="3">
    <source>
        <dbReference type="ARBA" id="ARBA00023163"/>
    </source>
</evidence>
<dbReference type="GO" id="GO:0006355">
    <property type="term" value="P:regulation of DNA-templated transcription"/>
    <property type="evidence" value="ECO:0007669"/>
    <property type="project" value="InterPro"/>
</dbReference>
<accession>A0A816ITV1</accession>
<dbReference type="AlphaFoldDB" id="A0A816ITV1"/>
<comment type="subcellular location">
    <subcellularLocation>
        <location evidence="1">Nucleus</location>
    </subcellularLocation>
</comment>
<protein>
    <submittedName>
        <fullName evidence="6">(rape) hypothetical protein</fullName>
    </submittedName>
</protein>
<dbReference type="PANTHER" id="PTHR12565:SF453">
    <property type="entry name" value="TRANSCRIPTION FACTOR BHLH77"/>
    <property type="match status" value="1"/>
</dbReference>
<evidence type="ECO:0000256" key="1">
    <source>
        <dbReference type="ARBA" id="ARBA00004123"/>
    </source>
</evidence>
<dbReference type="SUPFAM" id="SSF47459">
    <property type="entry name" value="HLH, helix-loop-helix DNA-binding domain"/>
    <property type="match status" value="1"/>
</dbReference>
<evidence type="ECO:0000256" key="5">
    <source>
        <dbReference type="SAM" id="MobiDB-lite"/>
    </source>
</evidence>
<gene>
    <name evidence="6" type="ORF">DARMORV10_C09P22450.1</name>
</gene>
<name>A0A816ITV1_BRANA</name>
<dbReference type="InterPro" id="IPR024097">
    <property type="entry name" value="bHLH_ZIP_TF"/>
</dbReference>
<dbReference type="EMBL" id="HG994373">
    <property type="protein sequence ID" value="CAF1725760.1"/>
    <property type="molecule type" value="Genomic_DNA"/>
</dbReference>
<dbReference type="InterPro" id="IPR036638">
    <property type="entry name" value="HLH_DNA-bd_sf"/>
</dbReference>
<reference evidence="6" key="1">
    <citation type="submission" date="2021-01" db="EMBL/GenBank/DDBJ databases">
        <authorList>
            <consortium name="Genoscope - CEA"/>
            <person name="William W."/>
        </authorList>
    </citation>
    <scope>NUCLEOTIDE SEQUENCE</scope>
</reference>
<dbReference type="GO" id="GO:0046983">
    <property type="term" value="F:protein dimerization activity"/>
    <property type="evidence" value="ECO:0007669"/>
    <property type="project" value="InterPro"/>
</dbReference>
<evidence type="ECO:0000256" key="2">
    <source>
        <dbReference type="ARBA" id="ARBA00023015"/>
    </source>
</evidence>
<sequence length="182" mass="20420">MLNRRPSRARGVRQVSGENVGSKDGKSMTMLQDLVPGCNWITGKTVMLDEIINYVQSLQRQVDCLLLHLTVLYKCSEVVLLGSSQEIFCVLLVDVSTSSEDRNLRLLCSHAINDIQDASVGLGLQVITLQFKEVTEYNFITGSIEKTTVLLKIMDSQAMEPICSFRENIQMEMFEKEIRGGL</sequence>
<organism evidence="6">
    <name type="scientific">Brassica napus</name>
    <name type="common">Rape</name>
    <dbReference type="NCBI Taxonomy" id="3708"/>
    <lineage>
        <taxon>Eukaryota</taxon>
        <taxon>Viridiplantae</taxon>
        <taxon>Streptophyta</taxon>
        <taxon>Embryophyta</taxon>
        <taxon>Tracheophyta</taxon>
        <taxon>Spermatophyta</taxon>
        <taxon>Magnoliopsida</taxon>
        <taxon>eudicotyledons</taxon>
        <taxon>Gunneridae</taxon>
        <taxon>Pentapetalae</taxon>
        <taxon>rosids</taxon>
        <taxon>malvids</taxon>
        <taxon>Brassicales</taxon>
        <taxon>Brassicaceae</taxon>
        <taxon>Brassiceae</taxon>
        <taxon>Brassica</taxon>
    </lineage>
</organism>
<keyword evidence="3" id="KW-0804">Transcription</keyword>
<proteinExistence type="predicted"/>
<keyword evidence="2" id="KW-0805">Transcription regulation</keyword>
<dbReference type="PANTHER" id="PTHR12565">
    <property type="entry name" value="STEROL REGULATORY ELEMENT-BINDING PROTEIN"/>
    <property type="match status" value="1"/>
</dbReference>
<evidence type="ECO:0000313" key="6">
    <source>
        <dbReference type="EMBL" id="CAF1725760.1"/>
    </source>
</evidence>
<feature type="region of interest" description="Disordered" evidence="5">
    <location>
        <begin position="1"/>
        <end position="24"/>
    </location>
</feature>